<organism evidence="2 3">
    <name type="scientific">Pontibacillus marinus BH030004 = DSM 16465</name>
    <dbReference type="NCBI Taxonomy" id="1385511"/>
    <lineage>
        <taxon>Bacteria</taxon>
        <taxon>Bacillati</taxon>
        <taxon>Bacillota</taxon>
        <taxon>Bacilli</taxon>
        <taxon>Bacillales</taxon>
        <taxon>Bacillaceae</taxon>
        <taxon>Pontibacillus</taxon>
    </lineage>
</organism>
<proteinExistence type="predicted"/>
<comment type="caution">
    <text evidence="2">The sequence shown here is derived from an EMBL/GenBank/DDBJ whole genome shotgun (WGS) entry which is preliminary data.</text>
</comment>
<feature type="compositionally biased region" description="Basic and acidic residues" evidence="1">
    <location>
        <begin position="41"/>
        <end position="56"/>
    </location>
</feature>
<reference evidence="2 3" key="1">
    <citation type="submission" date="2013-08" db="EMBL/GenBank/DDBJ databases">
        <authorList>
            <person name="Huang J."/>
            <person name="Wang G."/>
        </authorList>
    </citation>
    <scope>NUCLEOTIDE SEQUENCE [LARGE SCALE GENOMIC DNA]</scope>
    <source>
        <strain evidence="2 3">BH030004</strain>
    </source>
</reference>
<sequence length="56" mass="6421">MTILFSKARELFEKDYQEQKDPEQQEVQPTNATAVDGEDSEFGKSDAAMKHQSEEQ</sequence>
<evidence type="ECO:0000256" key="1">
    <source>
        <dbReference type="SAM" id="MobiDB-lite"/>
    </source>
</evidence>
<evidence type="ECO:0000313" key="2">
    <source>
        <dbReference type="EMBL" id="KGX83948.1"/>
    </source>
</evidence>
<dbReference type="EMBL" id="AVPF01000073">
    <property type="protein sequence ID" value="KGX83948.1"/>
    <property type="molecule type" value="Genomic_DNA"/>
</dbReference>
<evidence type="ECO:0000313" key="3">
    <source>
        <dbReference type="Proteomes" id="UP000030403"/>
    </source>
</evidence>
<keyword evidence="3" id="KW-1185">Reference proteome</keyword>
<dbReference type="AlphaFoldDB" id="A0A0A5FYP6"/>
<dbReference type="Proteomes" id="UP000030403">
    <property type="component" value="Unassembled WGS sequence"/>
</dbReference>
<protein>
    <submittedName>
        <fullName evidence="2">Uncharacterized protein</fullName>
    </submittedName>
</protein>
<accession>A0A0A5FYP6</accession>
<gene>
    <name evidence="2" type="ORF">N783_20235</name>
</gene>
<feature type="region of interest" description="Disordered" evidence="1">
    <location>
        <begin position="16"/>
        <end position="56"/>
    </location>
</feature>
<dbReference type="RefSeq" id="WP_154657385.1">
    <property type="nucleotide sequence ID" value="NZ_AULJ01000068.1"/>
</dbReference>
<name>A0A0A5FYP6_9BACI</name>